<protein>
    <recommendedName>
        <fullName evidence="3">Tetratricopeptide repeat protein</fullName>
    </recommendedName>
</protein>
<evidence type="ECO:0000313" key="2">
    <source>
        <dbReference type="Proteomes" id="UP000594464"/>
    </source>
</evidence>
<dbReference type="AlphaFoldDB" id="A0A7T0C0T5"/>
<accession>A0A7T0C0T5</accession>
<sequence length="241" mass="27129">MISASLTWLFMLAIFADVSDPYARLDRLYTEGETVQEFLSLEKELRQSAPGPDDETAWRMGRVFYAIAKRSEGLQREEYYRRCIEQATRATEISQQSAHGYFFKGLCIGRLGQLQGLWKSIGIIDPLRENMEIAARLNPKVDHGGPYRALGKLYFELPVILGGDKNRALDYLKRAVENGPLFMENYLYLAEILKARGESAEALATLRRLSRLMNTSSAIGDPETANQAKQLLGELSAQNGN</sequence>
<dbReference type="InterPro" id="IPR011990">
    <property type="entry name" value="TPR-like_helical_dom_sf"/>
</dbReference>
<gene>
    <name evidence="1" type="ORF">G3M78_02350</name>
</gene>
<dbReference type="Proteomes" id="UP000594464">
    <property type="component" value="Chromosome"/>
</dbReference>
<evidence type="ECO:0008006" key="3">
    <source>
        <dbReference type="Google" id="ProtNLM"/>
    </source>
</evidence>
<evidence type="ECO:0000313" key="1">
    <source>
        <dbReference type="EMBL" id="QPJ64297.1"/>
    </source>
</evidence>
<dbReference type="KEGG" id="nva:G3M78_02350"/>
<proteinExistence type="predicted"/>
<name>A0A7T0C0T5_9BACT</name>
<organism evidence="1 2">
    <name type="scientific">Candidatus Nitrohelix vancouverensis</name>
    <dbReference type="NCBI Taxonomy" id="2705534"/>
    <lineage>
        <taxon>Bacteria</taxon>
        <taxon>Pseudomonadati</taxon>
        <taxon>Nitrospinota/Tectimicrobiota group</taxon>
        <taxon>Nitrospinota</taxon>
        <taxon>Nitrospinia</taxon>
        <taxon>Nitrospinales</taxon>
        <taxon>Nitrospinaceae</taxon>
        <taxon>Candidatus Nitrohelix</taxon>
    </lineage>
</organism>
<reference evidence="2" key="1">
    <citation type="submission" date="2020-02" db="EMBL/GenBank/DDBJ databases">
        <title>Genomic and physiological characterization of two novel Nitrospinaceae genera.</title>
        <authorList>
            <person name="Mueller A.J."/>
            <person name="Jung M.-Y."/>
            <person name="Strachan C.R."/>
            <person name="Herbold C.W."/>
            <person name="Kirkegaard R.H."/>
            <person name="Daims H."/>
        </authorList>
    </citation>
    <scope>NUCLEOTIDE SEQUENCE [LARGE SCALE GENOMIC DNA]</scope>
</reference>
<dbReference type="Gene3D" id="1.25.40.10">
    <property type="entry name" value="Tetratricopeptide repeat domain"/>
    <property type="match status" value="1"/>
</dbReference>
<dbReference type="EMBL" id="CP048620">
    <property type="protein sequence ID" value="QPJ64297.1"/>
    <property type="molecule type" value="Genomic_DNA"/>
</dbReference>
<dbReference type="SUPFAM" id="SSF48452">
    <property type="entry name" value="TPR-like"/>
    <property type="match status" value="1"/>
</dbReference>